<feature type="chain" id="PRO_5020322306" evidence="5">
    <location>
        <begin position="22"/>
        <end position="364"/>
    </location>
</feature>
<dbReference type="InterPro" id="IPR054160">
    <property type="entry name" value="MrkD_recept-bd"/>
</dbReference>
<dbReference type="PANTHER" id="PTHR33420:SF3">
    <property type="entry name" value="FIMBRIAL SUBUNIT ELFA"/>
    <property type="match status" value="1"/>
</dbReference>
<dbReference type="Gene3D" id="2.60.40.1090">
    <property type="entry name" value="Fimbrial-type adhesion domain"/>
    <property type="match status" value="1"/>
</dbReference>
<gene>
    <name evidence="8" type="ORF">EYY89_09115</name>
</gene>
<comment type="subcellular location">
    <subcellularLocation>
        <location evidence="1">Fimbrium</location>
    </subcellularLocation>
</comment>
<dbReference type="EMBL" id="SITD01000046">
    <property type="protein sequence ID" value="TBM28337.1"/>
    <property type="molecule type" value="Genomic_DNA"/>
</dbReference>
<evidence type="ECO:0000313" key="9">
    <source>
        <dbReference type="Proteomes" id="UP000293380"/>
    </source>
</evidence>
<dbReference type="GO" id="GO:0009289">
    <property type="term" value="C:pilus"/>
    <property type="evidence" value="ECO:0007669"/>
    <property type="project" value="UniProtKB-SubCell"/>
</dbReference>
<dbReference type="InterPro" id="IPR036937">
    <property type="entry name" value="Adhesion_dom_fimbrial_sf"/>
</dbReference>
<dbReference type="InterPro" id="IPR000259">
    <property type="entry name" value="Adhesion_dom_fimbrial"/>
</dbReference>
<dbReference type="Pfam" id="PF00419">
    <property type="entry name" value="Fimbrial"/>
    <property type="match status" value="1"/>
</dbReference>
<dbReference type="Gene3D" id="2.60.40.3310">
    <property type="match status" value="1"/>
</dbReference>
<dbReference type="GO" id="GO:0043709">
    <property type="term" value="P:cell adhesion involved in single-species biofilm formation"/>
    <property type="evidence" value="ECO:0007669"/>
    <property type="project" value="TreeGrafter"/>
</dbReference>
<evidence type="ECO:0000256" key="2">
    <source>
        <dbReference type="ARBA" id="ARBA00006671"/>
    </source>
</evidence>
<accession>A0A4Q9EU64</accession>
<dbReference type="Pfam" id="PF22003">
    <property type="entry name" value="MrkDrd"/>
    <property type="match status" value="1"/>
</dbReference>
<evidence type="ECO:0000256" key="1">
    <source>
        <dbReference type="ARBA" id="ARBA00004561"/>
    </source>
</evidence>
<evidence type="ECO:0000256" key="4">
    <source>
        <dbReference type="ARBA" id="ARBA00023263"/>
    </source>
</evidence>
<reference evidence="8 9" key="1">
    <citation type="submission" date="2019-02" db="EMBL/GenBank/DDBJ databases">
        <title>Comparative genomic analysis of the Hafnia genus genomes.</title>
        <authorList>
            <person name="Zhiqiu Y."/>
            <person name="Chao Y."/>
            <person name="Yuhui D."/>
            <person name="Di H."/>
            <person name="Bin L."/>
        </authorList>
    </citation>
    <scope>NUCLEOTIDE SEQUENCE [LARGE SCALE GENOMIC DNA]</scope>
    <source>
        <strain evidence="8 9">PCM_1194</strain>
    </source>
</reference>
<dbReference type="Proteomes" id="UP000293380">
    <property type="component" value="Unassembled WGS sequence"/>
</dbReference>
<dbReference type="PANTHER" id="PTHR33420">
    <property type="entry name" value="FIMBRIAL SUBUNIT ELFA-RELATED"/>
    <property type="match status" value="1"/>
</dbReference>
<comment type="caution">
    <text evidence="8">The sequence shown here is derived from an EMBL/GenBank/DDBJ whole genome shotgun (WGS) entry which is preliminary data.</text>
</comment>
<organism evidence="8 9">
    <name type="scientific">Hafnia paralvei</name>
    <dbReference type="NCBI Taxonomy" id="546367"/>
    <lineage>
        <taxon>Bacteria</taxon>
        <taxon>Pseudomonadati</taxon>
        <taxon>Pseudomonadota</taxon>
        <taxon>Gammaproteobacteria</taxon>
        <taxon>Enterobacterales</taxon>
        <taxon>Hafniaceae</taxon>
        <taxon>Hafnia</taxon>
    </lineage>
</organism>
<comment type="similarity">
    <text evidence="2">Belongs to the fimbrial protein family.</text>
</comment>
<feature type="domain" description="Fimbrial-type adhesion" evidence="6">
    <location>
        <begin position="196"/>
        <end position="363"/>
    </location>
</feature>
<evidence type="ECO:0000313" key="8">
    <source>
        <dbReference type="EMBL" id="TBM28337.1"/>
    </source>
</evidence>
<dbReference type="AlphaFoldDB" id="A0A4Q9EU64"/>
<dbReference type="InterPro" id="IPR008966">
    <property type="entry name" value="Adhesion_dom_sf"/>
</dbReference>
<evidence type="ECO:0000256" key="3">
    <source>
        <dbReference type="ARBA" id="ARBA00022729"/>
    </source>
</evidence>
<evidence type="ECO:0000259" key="7">
    <source>
        <dbReference type="Pfam" id="PF22003"/>
    </source>
</evidence>
<name>A0A4Q9EU64_9GAMM</name>
<dbReference type="SUPFAM" id="SSF49401">
    <property type="entry name" value="Bacterial adhesins"/>
    <property type="match status" value="1"/>
</dbReference>
<proteinExistence type="inferred from homology"/>
<keyword evidence="3 5" id="KW-0732">Signal</keyword>
<protein>
    <submittedName>
        <fullName evidence="8">Type 1 fimbrial protein</fullName>
    </submittedName>
</protein>
<feature type="domain" description="MrkD-like receptor binding" evidence="7">
    <location>
        <begin position="36"/>
        <end position="125"/>
    </location>
</feature>
<evidence type="ECO:0000259" key="6">
    <source>
        <dbReference type="Pfam" id="PF00419"/>
    </source>
</evidence>
<sequence length="364" mass="38571">MKKLVLLLTSTLFFLARLTWASCSLNTPTMTTSMPLQLGNMTIGTEVADGTQLYKQTYNLNFSAGNSTTSTCTGEGQFYAYYSFSSTPLPLSSWSEKVYETGVPGIGVYVGQGTNGGITMPDKKELFPLNGHTGTCTGNSCTPFEGFKRWDIYLVKTGAIAPGIIQGSQLPCVQVNYTNEAPSANNMVENVCMSGSINIVASTCKTPDVMVEMGSHPVTELSGINSTTGWVDASIQLTDCPTFYGYGSSGHWYVDNSGTSNSGTPTNNKVELKLTPNTDVIDSSNGVFAINTGASSASGIGIQLAYGTNASPTMVNFASPNTYVMGNGSSGNVTLPLVARYIQTETNVRAGQANSALTFLINYY</sequence>
<keyword evidence="4" id="KW-0281">Fimbrium</keyword>
<evidence type="ECO:0000256" key="5">
    <source>
        <dbReference type="SAM" id="SignalP"/>
    </source>
</evidence>
<dbReference type="InterPro" id="IPR050263">
    <property type="entry name" value="Bact_Fimbrial_Adh_Pro"/>
</dbReference>
<feature type="signal peptide" evidence="5">
    <location>
        <begin position="1"/>
        <end position="21"/>
    </location>
</feature>
<dbReference type="RefSeq" id="WP_130959477.1">
    <property type="nucleotide sequence ID" value="NZ_SITD01000046.1"/>
</dbReference>